<evidence type="ECO:0000256" key="1">
    <source>
        <dbReference type="ARBA" id="ARBA00022679"/>
    </source>
</evidence>
<evidence type="ECO:0000256" key="4">
    <source>
        <dbReference type="ARBA" id="ARBA00022840"/>
    </source>
</evidence>
<dbReference type="CDD" id="cd07995">
    <property type="entry name" value="TPK"/>
    <property type="match status" value="1"/>
</dbReference>
<dbReference type="GO" id="GO:0005524">
    <property type="term" value="F:ATP binding"/>
    <property type="evidence" value="ECO:0007669"/>
    <property type="project" value="UniProtKB-KW"/>
</dbReference>
<dbReference type="EC" id="2.7.6.2" evidence="5"/>
<dbReference type="InterPro" id="IPR053149">
    <property type="entry name" value="TPK"/>
</dbReference>
<dbReference type="NCBIfam" id="TIGR01378">
    <property type="entry name" value="thi_PPkinase"/>
    <property type="match status" value="1"/>
</dbReference>
<dbReference type="OrthoDB" id="1678571at2"/>
<feature type="domain" description="Thiamin pyrophosphokinase thiamin-binding" evidence="6">
    <location>
        <begin position="134"/>
        <end position="199"/>
    </location>
</feature>
<dbReference type="RefSeq" id="WP_012693676.1">
    <property type="nucleotide sequence ID" value="NC_012526.1"/>
</dbReference>
<dbReference type="HOGENOM" id="CLU_044237_1_1_0"/>
<dbReference type="Proteomes" id="UP000002208">
    <property type="component" value="Chromosome"/>
</dbReference>
<evidence type="ECO:0000259" key="6">
    <source>
        <dbReference type="SMART" id="SM00983"/>
    </source>
</evidence>
<dbReference type="SUPFAM" id="SSF63999">
    <property type="entry name" value="Thiamin pyrophosphokinase, catalytic domain"/>
    <property type="match status" value="1"/>
</dbReference>
<keyword evidence="4" id="KW-0067">ATP-binding</keyword>
<dbReference type="PANTHER" id="PTHR41299:SF1">
    <property type="entry name" value="THIAMINE PYROPHOSPHOKINASE"/>
    <property type="match status" value="1"/>
</dbReference>
<dbReference type="Pfam" id="PF04263">
    <property type="entry name" value="TPK_catalytic"/>
    <property type="match status" value="1"/>
</dbReference>
<gene>
    <name evidence="7" type="ordered locus">Deide_15890</name>
</gene>
<accession>C1CWI6</accession>
<proteinExistence type="predicted"/>
<dbReference type="AlphaFoldDB" id="C1CWI6"/>
<dbReference type="STRING" id="546414.Deide_15890"/>
<dbReference type="InterPro" id="IPR007371">
    <property type="entry name" value="TPK_catalytic"/>
</dbReference>
<reference evidence="7 8" key="1">
    <citation type="journal article" date="2009" name="PLoS Genet.">
        <title>Alliance of proteomics and genomics to unravel the specificities of Sahara bacterium Deinococcus deserti.</title>
        <authorList>
            <person name="de Groot A."/>
            <person name="Dulermo R."/>
            <person name="Ortet P."/>
            <person name="Blanchard L."/>
            <person name="Guerin P."/>
            <person name="Fernandez B."/>
            <person name="Vacherie B."/>
            <person name="Dossat C."/>
            <person name="Jolivet E."/>
            <person name="Siguier P."/>
            <person name="Chandler M."/>
            <person name="Barakat M."/>
            <person name="Dedieu A."/>
            <person name="Barbe V."/>
            <person name="Heulin T."/>
            <person name="Sommer S."/>
            <person name="Achouak W."/>
            <person name="Armengaud J."/>
        </authorList>
    </citation>
    <scope>NUCLEOTIDE SEQUENCE [LARGE SCALE GENOMIC DNA]</scope>
    <source>
        <strain evidence="8">DSM 17065 / CIP 109153 / LMG 22923 / VCD115</strain>
    </source>
</reference>
<evidence type="ECO:0000313" key="8">
    <source>
        <dbReference type="Proteomes" id="UP000002208"/>
    </source>
</evidence>
<dbReference type="GO" id="GO:0016301">
    <property type="term" value="F:kinase activity"/>
    <property type="evidence" value="ECO:0007669"/>
    <property type="project" value="UniProtKB-KW"/>
</dbReference>
<dbReference type="Gene3D" id="3.40.50.10240">
    <property type="entry name" value="Thiamin pyrophosphokinase, catalytic domain"/>
    <property type="match status" value="1"/>
</dbReference>
<keyword evidence="2" id="KW-0547">Nucleotide-binding</keyword>
<dbReference type="PaxDb" id="546414-Deide_15890"/>
<dbReference type="KEGG" id="ddr:Deide_15890"/>
<dbReference type="InterPro" id="IPR036759">
    <property type="entry name" value="TPK_catalytic_sf"/>
</dbReference>
<sequence>MRAWILVGGRLNMTPTLSLLPSPDLVVAADGGARHAAVLGTHVDLWVGDFDSSEGLLLDAPREVHPAAKDETDAELAVRVARARGARTLVFVGAFGGRFDHAAALMLGSLRLAQEGLSISLTSGDEWAWPLLPSSPLSLELRPGTTLSVLACTDLRGLTLQGVRWPLSRADVPQGSGWTVSNETTQPMVSASLEGGAALVTAVLH</sequence>
<keyword evidence="3 7" id="KW-0418">Kinase</keyword>
<name>C1CWI6_DEIDV</name>
<dbReference type="EMBL" id="CP001114">
    <property type="protein sequence ID" value="ACO46553.1"/>
    <property type="molecule type" value="Genomic_DNA"/>
</dbReference>
<organism evidence="7 8">
    <name type="scientific">Deinococcus deserti (strain DSM 17065 / CIP 109153 / LMG 22923 / VCD115)</name>
    <dbReference type="NCBI Taxonomy" id="546414"/>
    <lineage>
        <taxon>Bacteria</taxon>
        <taxon>Thermotogati</taxon>
        <taxon>Deinococcota</taxon>
        <taxon>Deinococci</taxon>
        <taxon>Deinococcales</taxon>
        <taxon>Deinococcaceae</taxon>
        <taxon>Deinococcus</taxon>
    </lineage>
</organism>
<dbReference type="GO" id="GO:0030975">
    <property type="term" value="F:thiamine binding"/>
    <property type="evidence" value="ECO:0007669"/>
    <property type="project" value="InterPro"/>
</dbReference>
<evidence type="ECO:0000256" key="3">
    <source>
        <dbReference type="ARBA" id="ARBA00022777"/>
    </source>
</evidence>
<dbReference type="GO" id="GO:0009229">
    <property type="term" value="P:thiamine diphosphate biosynthetic process"/>
    <property type="evidence" value="ECO:0007669"/>
    <property type="project" value="InterPro"/>
</dbReference>
<evidence type="ECO:0000313" key="7">
    <source>
        <dbReference type="EMBL" id="ACO46553.1"/>
    </source>
</evidence>
<keyword evidence="1" id="KW-0808">Transferase</keyword>
<evidence type="ECO:0000256" key="2">
    <source>
        <dbReference type="ARBA" id="ARBA00022741"/>
    </source>
</evidence>
<dbReference type="InterPro" id="IPR007373">
    <property type="entry name" value="Thiamin_PyroPKinase_B1-bd"/>
</dbReference>
<dbReference type="PANTHER" id="PTHR41299">
    <property type="entry name" value="THIAMINE PYROPHOSPHOKINASE"/>
    <property type="match status" value="1"/>
</dbReference>
<keyword evidence="8" id="KW-1185">Reference proteome</keyword>
<evidence type="ECO:0000256" key="5">
    <source>
        <dbReference type="NCBIfam" id="TIGR01378"/>
    </source>
</evidence>
<dbReference type="GO" id="GO:0004788">
    <property type="term" value="F:thiamine diphosphokinase activity"/>
    <property type="evidence" value="ECO:0007669"/>
    <property type="project" value="UniProtKB-UniRule"/>
</dbReference>
<protein>
    <recommendedName>
        <fullName evidence="5">Thiamine diphosphokinase</fullName>
        <ecNumber evidence="5">2.7.6.2</ecNumber>
    </recommendedName>
</protein>
<dbReference type="SMART" id="SM00983">
    <property type="entry name" value="TPK_B1_binding"/>
    <property type="match status" value="1"/>
</dbReference>
<dbReference type="eggNOG" id="COG1564">
    <property type="taxonomic scope" value="Bacteria"/>
</dbReference>
<dbReference type="GO" id="GO:0006772">
    <property type="term" value="P:thiamine metabolic process"/>
    <property type="evidence" value="ECO:0007669"/>
    <property type="project" value="UniProtKB-UniRule"/>
</dbReference>
<dbReference type="InterPro" id="IPR006282">
    <property type="entry name" value="Thi_PPkinase"/>
</dbReference>
<dbReference type="Pfam" id="PF04265">
    <property type="entry name" value="TPK_B1_binding"/>
    <property type="match status" value="1"/>
</dbReference>